<dbReference type="EMBL" id="JBICBT010000076">
    <property type="protein sequence ID" value="KAL3124338.1"/>
    <property type="molecule type" value="Genomic_DNA"/>
</dbReference>
<reference evidence="12 13" key="1">
    <citation type="submission" date="2024-10" db="EMBL/GenBank/DDBJ databases">
        <authorList>
            <person name="Kim D."/>
        </authorList>
    </citation>
    <scope>NUCLEOTIDE SEQUENCE [LARGE SCALE GENOMIC DNA]</scope>
    <source>
        <strain evidence="12">BH-2024</strain>
    </source>
</reference>
<keyword evidence="13" id="KW-1185">Reference proteome</keyword>
<evidence type="ECO:0000313" key="12">
    <source>
        <dbReference type="EMBL" id="KAL3124338.1"/>
    </source>
</evidence>
<evidence type="ECO:0000256" key="5">
    <source>
        <dbReference type="ARBA" id="ARBA00022803"/>
    </source>
</evidence>
<dbReference type="SUPFAM" id="SSF140931">
    <property type="entry name" value="Fic-like"/>
    <property type="match status" value="1"/>
</dbReference>
<dbReference type="InterPro" id="IPR003812">
    <property type="entry name" value="Fido"/>
</dbReference>
<evidence type="ECO:0000313" key="13">
    <source>
        <dbReference type="Proteomes" id="UP001620626"/>
    </source>
</evidence>
<evidence type="ECO:0000256" key="4">
    <source>
        <dbReference type="ARBA" id="ARBA00022741"/>
    </source>
</evidence>
<accession>A0ABD2MA07</accession>
<keyword evidence="8" id="KW-0472">Membrane</keyword>
<evidence type="ECO:0000256" key="6">
    <source>
        <dbReference type="ARBA" id="ARBA00022840"/>
    </source>
</evidence>
<protein>
    <recommendedName>
        <fullName evidence="11">Fido domain-containing protein</fullName>
    </recommendedName>
</protein>
<dbReference type="GO" id="GO:0005524">
    <property type="term" value="F:ATP binding"/>
    <property type="evidence" value="ECO:0007669"/>
    <property type="project" value="UniProtKB-KW"/>
</dbReference>
<dbReference type="AlphaFoldDB" id="A0ABD2MA07"/>
<dbReference type="InterPro" id="IPR036597">
    <property type="entry name" value="Fido-like_dom_sf"/>
</dbReference>
<evidence type="ECO:0000256" key="1">
    <source>
        <dbReference type="ARBA" id="ARBA00004167"/>
    </source>
</evidence>
<evidence type="ECO:0000256" key="7">
    <source>
        <dbReference type="ARBA" id="ARBA00022989"/>
    </source>
</evidence>
<keyword evidence="6 10" id="KW-0067">ATP-binding</keyword>
<dbReference type="Gene3D" id="1.10.3290.10">
    <property type="entry name" value="Fido-like domain"/>
    <property type="match status" value="1"/>
</dbReference>
<keyword evidence="7" id="KW-1133">Transmembrane helix</keyword>
<keyword evidence="5" id="KW-0802">TPR repeat</keyword>
<dbReference type="GO" id="GO:0016020">
    <property type="term" value="C:membrane"/>
    <property type="evidence" value="ECO:0007669"/>
    <property type="project" value="UniProtKB-SubCell"/>
</dbReference>
<evidence type="ECO:0000256" key="9">
    <source>
        <dbReference type="PIRSR" id="PIRSR640198-1"/>
    </source>
</evidence>
<feature type="active site" evidence="9">
    <location>
        <position position="357"/>
    </location>
</feature>
<gene>
    <name evidence="12" type="ORF">niasHT_008570</name>
</gene>
<dbReference type="Proteomes" id="UP001620626">
    <property type="component" value="Unassembled WGS sequence"/>
</dbReference>
<keyword evidence="2" id="KW-0812">Transmembrane</keyword>
<dbReference type="PANTHER" id="PTHR13504">
    <property type="entry name" value="FIDO DOMAIN-CONTAINING PROTEIN DDB_G0283145"/>
    <property type="match status" value="1"/>
</dbReference>
<keyword evidence="3" id="KW-0677">Repeat</keyword>
<organism evidence="12 13">
    <name type="scientific">Heterodera trifolii</name>
    <dbReference type="NCBI Taxonomy" id="157864"/>
    <lineage>
        <taxon>Eukaryota</taxon>
        <taxon>Metazoa</taxon>
        <taxon>Ecdysozoa</taxon>
        <taxon>Nematoda</taxon>
        <taxon>Chromadorea</taxon>
        <taxon>Rhabditida</taxon>
        <taxon>Tylenchina</taxon>
        <taxon>Tylenchomorpha</taxon>
        <taxon>Tylenchoidea</taxon>
        <taxon>Heteroderidae</taxon>
        <taxon>Heteroderinae</taxon>
        <taxon>Heterodera</taxon>
    </lineage>
</organism>
<evidence type="ECO:0000256" key="10">
    <source>
        <dbReference type="PIRSR" id="PIRSR640198-2"/>
    </source>
</evidence>
<sequence>MASNRPPKKEKTFLRRPPPHFFCSNWWKATAEIVGLSYDIIWKTTKCSRGHEKEQTLGVNGIWMDILPLFDHAQLGLKFALISPRFDALLVDKHFDGKTELTIWRTIAIRKCIGMPKPFFVGKSLGFPLHEAKLYVFMEGTFLFSKFLTKAPIYFCGLQLDILLRLTSPTILSDLNIDSIDSVRLFPAVIGDLDGPNESFVKSMKPWPFAGSTNGADWLLTTFGLGIEMGHLERCFMVQYIEPGSIIHSDIWRAYGGIPQLPNGYQHLIVNLQQNFVNPHIKMNYTSSKTQRRWRRRTTTTSTTLFADDAKLLPALLKPAFQVEQFTLEPFFELHLEVMDRRDPFAARAHHTLVYIHPFYNGNGRTARLLMNFVLMRRGFQPIILPEETRDEYYECLVAASSEAKNITPFINFVSSILRVLKTVRPPPSLPLLPPPNYFSS</sequence>
<name>A0ABD2MA07_9BILA</name>
<evidence type="ECO:0000256" key="8">
    <source>
        <dbReference type="ARBA" id="ARBA00023136"/>
    </source>
</evidence>
<comment type="subcellular location">
    <subcellularLocation>
        <location evidence="1">Membrane</location>
        <topology evidence="1">Single-pass membrane protein</topology>
    </subcellularLocation>
</comment>
<evidence type="ECO:0000259" key="11">
    <source>
        <dbReference type="PROSITE" id="PS51459"/>
    </source>
</evidence>
<dbReference type="Pfam" id="PF02661">
    <property type="entry name" value="Fic"/>
    <property type="match status" value="1"/>
</dbReference>
<evidence type="ECO:0000256" key="2">
    <source>
        <dbReference type="ARBA" id="ARBA00022692"/>
    </source>
</evidence>
<keyword evidence="4 10" id="KW-0547">Nucleotide-binding</keyword>
<dbReference type="PROSITE" id="PS51459">
    <property type="entry name" value="FIDO"/>
    <property type="match status" value="1"/>
</dbReference>
<feature type="binding site" evidence="10">
    <location>
        <begin position="393"/>
        <end position="394"/>
    </location>
    <ligand>
        <name>ATP</name>
        <dbReference type="ChEBI" id="CHEBI:30616"/>
    </ligand>
</feature>
<dbReference type="PANTHER" id="PTHR13504:SF34">
    <property type="entry name" value="PROTEIN ADENYLYLTRANSFERASE FICD"/>
    <property type="match status" value="1"/>
</dbReference>
<evidence type="ECO:0000256" key="3">
    <source>
        <dbReference type="ARBA" id="ARBA00022737"/>
    </source>
</evidence>
<comment type="caution">
    <text evidence="12">The sequence shown here is derived from an EMBL/GenBank/DDBJ whole genome shotgun (WGS) entry which is preliminary data.</text>
</comment>
<dbReference type="InterPro" id="IPR040198">
    <property type="entry name" value="Fido_containing"/>
</dbReference>
<proteinExistence type="predicted"/>
<feature type="domain" description="Fido" evidence="11">
    <location>
        <begin position="271"/>
        <end position="416"/>
    </location>
</feature>